<sequence>MAHIRAVFDWARGTKIDKDPADLTSVPLVQSQAPPLDEDARADMQHEPSLKRPSTSDDRILADSATSNNGEAAELNFEGPAIHITETLGQPDLTQPTMEVMATHQSVVRRGIRKELQSGNLNIPPFKPAGDADMSADNRVTYQFPPALLDLDYVSKHRRRFDRSALLPDINLPMSSQIMGYTQSWAMWIAEIPEEEKREKLLDQVFNMATKAWFEALRLAYKPDVGSAESTAPRTPTKRHVVQGEDIPSGLRGRPRPKKETDPLQMPVLTAFSHRDGPRWAITAGELQGVGISKTRLQRRAADKANLAEAGDGLLEKILEVYNGRIAATDWFDVQEKTKLNPLGRDLQVYCLYEVLKSRYSIAQLEGYFVKFKTAKQKENTQKRIDEERGRQDLFMALALELEEDNPRSPTPSVSFSASTREGSVSSVHMTNTVEIFDLDQLQSLVDAIESTLKETSLAGIISNLEQYGILEGDMISSRSFSGNSSSSDRCKHIMREMLLYAREWLTLSQNGEAKNVDIAARIQEVEMQINKGKEILGGILPSLLAELDAARTVVDADDAIAEAADNAVVPSEKNVLMAEVPRSAPEPAKRPRTPEEGDALVPQTPVTKKQKTGDQEKASQVEAPGTFVRRSVEEREKQPPLSPSAGVRSSESTASSNVQQPSLLVKLHVQPGFDPEKFTSTQVFHEDGFSYRYARESTLAQRVSVNDTLRNYISHRNQQHENSNSEWTFGKYQGIADRDDKTRATIVHGVWDLKDGSRPAGFERFYIGDADYTAELENAFMSETEGEDDEPLPPPPQLKRKSAAEPERKEAVRSRREDLRSTTVDADQGRVSSRGRSKRRAISSTNQRGTIIRAKAANPRLRLIVKPVPAPRDDGISMNRPKRRSATKKSYAEEPFDDDDYDPSE</sequence>
<reference evidence="2 3" key="1">
    <citation type="submission" date="2015-01" db="EMBL/GenBank/DDBJ databases">
        <title>The Genome Sequence of Capronia semiimmersa CBS27337.</title>
        <authorList>
            <consortium name="The Broad Institute Genomics Platform"/>
            <person name="Cuomo C."/>
            <person name="de Hoog S."/>
            <person name="Gorbushina A."/>
            <person name="Stielow B."/>
            <person name="Teixiera M."/>
            <person name="Abouelleil A."/>
            <person name="Chapman S.B."/>
            <person name="Priest M."/>
            <person name="Young S.K."/>
            <person name="Wortman J."/>
            <person name="Nusbaum C."/>
            <person name="Birren B."/>
        </authorList>
    </citation>
    <scope>NUCLEOTIDE SEQUENCE [LARGE SCALE GENOMIC DNA]</scope>
    <source>
        <strain evidence="2 3">CBS 27337</strain>
    </source>
</reference>
<accession>A0A0D2DUR1</accession>
<dbReference type="EMBL" id="KN846960">
    <property type="protein sequence ID" value="KIW65847.1"/>
    <property type="molecule type" value="Genomic_DNA"/>
</dbReference>
<feature type="region of interest" description="Disordered" evidence="1">
    <location>
        <begin position="225"/>
        <end position="262"/>
    </location>
</feature>
<evidence type="ECO:0000313" key="2">
    <source>
        <dbReference type="EMBL" id="KIW65847.1"/>
    </source>
</evidence>
<keyword evidence="3" id="KW-1185">Reference proteome</keyword>
<gene>
    <name evidence="2" type="ORF">PV04_08068</name>
</gene>
<evidence type="ECO:0000313" key="3">
    <source>
        <dbReference type="Proteomes" id="UP000054266"/>
    </source>
</evidence>
<feature type="region of interest" description="Disordered" evidence="1">
    <location>
        <begin position="34"/>
        <end position="60"/>
    </location>
</feature>
<feature type="compositionally biased region" description="Acidic residues" evidence="1">
    <location>
        <begin position="895"/>
        <end position="906"/>
    </location>
</feature>
<feature type="region of interest" description="Disordered" evidence="1">
    <location>
        <begin position="579"/>
        <end position="660"/>
    </location>
</feature>
<feature type="compositionally biased region" description="Polar residues" evidence="1">
    <location>
        <begin position="648"/>
        <end position="660"/>
    </location>
</feature>
<protein>
    <submittedName>
        <fullName evidence="2">Uncharacterized protein</fullName>
    </submittedName>
</protein>
<dbReference type="AlphaFoldDB" id="A0A0D2DUR1"/>
<name>A0A0D2DUR1_9EURO</name>
<dbReference type="HOGENOM" id="CLU_010731_0_0_1"/>
<dbReference type="Proteomes" id="UP000054266">
    <property type="component" value="Unassembled WGS sequence"/>
</dbReference>
<feature type="region of interest" description="Disordered" evidence="1">
    <location>
        <begin position="783"/>
        <end position="906"/>
    </location>
</feature>
<proteinExistence type="predicted"/>
<feature type="compositionally biased region" description="Basic and acidic residues" evidence="1">
    <location>
        <begin position="803"/>
        <end position="821"/>
    </location>
</feature>
<evidence type="ECO:0000256" key="1">
    <source>
        <dbReference type="SAM" id="MobiDB-lite"/>
    </source>
</evidence>
<organism evidence="2 3">
    <name type="scientific">Phialophora macrospora</name>
    <dbReference type="NCBI Taxonomy" id="1851006"/>
    <lineage>
        <taxon>Eukaryota</taxon>
        <taxon>Fungi</taxon>
        <taxon>Dikarya</taxon>
        <taxon>Ascomycota</taxon>
        <taxon>Pezizomycotina</taxon>
        <taxon>Eurotiomycetes</taxon>
        <taxon>Chaetothyriomycetidae</taxon>
        <taxon>Chaetothyriales</taxon>
        <taxon>Herpotrichiellaceae</taxon>
        <taxon>Phialophora</taxon>
    </lineage>
</organism>
<feature type="compositionally biased region" description="Basic and acidic residues" evidence="1">
    <location>
        <begin position="38"/>
        <end position="60"/>
    </location>
</feature>